<dbReference type="AlphaFoldDB" id="A0A4Q9VFB4"/>
<comment type="caution">
    <text evidence="1">The sequence shown here is derived from an EMBL/GenBank/DDBJ whole genome shotgun (WGS) entry which is preliminary data.</text>
</comment>
<sequence>MTETDQERAALAEWRDLSNKLPSSGNIAWKTLVAAVGAARGSPWTPDPAFYVGHQVPNINMNSLDRIATYFRDEALASPAPIGFVIANSAGDRFRAWGDFGPEWTEDKAKALKFADRESAEAFGREDEDAWFILPIGDPEPATETSVSPEAMAAAAAMVPEIMAQSASGVRLPYDGLRRPAAPLPAEAREIVARAIKTHIKVDATGLAPAVASAFVVGINDAADAATAALSSAGLLREPVRAGQDLGGGLVAAPADLVAALAYIAGSASSLVLWMSPKGECRTRDDLVAAAGELLAAAEKEGTK</sequence>
<keyword evidence="2" id="KW-1185">Reference proteome</keyword>
<reference evidence="1 2" key="1">
    <citation type="submission" date="2019-02" db="EMBL/GenBank/DDBJ databases">
        <title>Siculibacillus lacustris gen. nov., sp. nov., a new rosette-forming bacterium isolated from a freshwater crater lake (Lake St. Ana, Romania).</title>
        <authorList>
            <person name="Felfoldi T."/>
            <person name="Marton Z."/>
            <person name="Szabo A."/>
            <person name="Mentes A."/>
            <person name="Boka K."/>
            <person name="Marialigeti K."/>
            <person name="Mathe I."/>
            <person name="Koncz M."/>
            <person name="Schumann P."/>
            <person name="Toth E."/>
        </authorList>
    </citation>
    <scope>NUCLEOTIDE SEQUENCE [LARGE SCALE GENOMIC DNA]</scope>
    <source>
        <strain evidence="1 2">SA-279</strain>
    </source>
</reference>
<gene>
    <name evidence="1" type="ORF">EYW49_20070</name>
</gene>
<proteinExistence type="predicted"/>
<evidence type="ECO:0000313" key="2">
    <source>
        <dbReference type="Proteomes" id="UP000292781"/>
    </source>
</evidence>
<protein>
    <submittedName>
        <fullName evidence="1">Uncharacterized protein</fullName>
    </submittedName>
</protein>
<evidence type="ECO:0000313" key="1">
    <source>
        <dbReference type="EMBL" id="TBW33580.1"/>
    </source>
</evidence>
<dbReference type="EMBL" id="SJFN01000042">
    <property type="protein sequence ID" value="TBW33580.1"/>
    <property type="molecule type" value="Genomic_DNA"/>
</dbReference>
<dbReference type="RefSeq" id="WP_131311415.1">
    <property type="nucleotide sequence ID" value="NZ_SJFN01000042.1"/>
</dbReference>
<name>A0A4Q9VFB4_9HYPH</name>
<dbReference type="Proteomes" id="UP000292781">
    <property type="component" value="Unassembled WGS sequence"/>
</dbReference>
<accession>A0A4Q9VFB4</accession>
<organism evidence="1 2">
    <name type="scientific">Siculibacillus lacustris</name>
    <dbReference type="NCBI Taxonomy" id="1549641"/>
    <lineage>
        <taxon>Bacteria</taxon>
        <taxon>Pseudomonadati</taxon>
        <taxon>Pseudomonadota</taxon>
        <taxon>Alphaproteobacteria</taxon>
        <taxon>Hyphomicrobiales</taxon>
        <taxon>Ancalomicrobiaceae</taxon>
        <taxon>Siculibacillus</taxon>
    </lineage>
</organism>